<evidence type="ECO:0000313" key="1">
    <source>
        <dbReference type="EMBL" id="VDN04550.1"/>
    </source>
</evidence>
<name>A0A0N5D2L9_THECL</name>
<dbReference type="AlphaFoldDB" id="A0A0N5D2L9"/>
<reference evidence="3" key="1">
    <citation type="submission" date="2017-02" db="UniProtKB">
        <authorList>
            <consortium name="WormBaseParasite"/>
        </authorList>
    </citation>
    <scope>IDENTIFICATION</scope>
</reference>
<dbReference type="OrthoDB" id="5812874at2759"/>
<proteinExistence type="predicted"/>
<evidence type="ECO:0000313" key="3">
    <source>
        <dbReference type="WBParaSite" id="TCLT_0000713401-mRNA-1"/>
    </source>
</evidence>
<protein>
    <submittedName>
        <fullName evidence="3">ACT domain-containing protein</fullName>
    </submittedName>
</protein>
<dbReference type="Proteomes" id="UP000276776">
    <property type="component" value="Unassembled WGS sequence"/>
</dbReference>
<evidence type="ECO:0000313" key="2">
    <source>
        <dbReference type="Proteomes" id="UP000276776"/>
    </source>
</evidence>
<reference evidence="1 2" key="2">
    <citation type="submission" date="2018-11" db="EMBL/GenBank/DDBJ databases">
        <authorList>
            <consortium name="Pathogen Informatics"/>
        </authorList>
    </citation>
    <scope>NUCLEOTIDE SEQUENCE [LARGE SCALE GENOMIC DNA]</scope>
</reference>
<dbReference type="EMBL" id="UYYF01004477">
    <property type="protein sequence ID" value="VDN04550.1"/>
    <property type="molecule type" value="Genomic_DNA"/>
</dbReference>
<keyword evidence="2" id="KW-1185">Reference proteome</keyword>
<dbReference type="WBParaSite" id="TCLT_0000713401-mRNA-1">
    <property type="protein sequence ID" value="TCLT_0000713401-mRNA-1"/>
    <property type="gene ID" value="TCLT_0000713401"/>
</dbReference>
<organism evidence="3">
    <name type="scientific">Thelazia callipaeda</name>
    <name type="common">Oriental eyeworm</name>
    <name type="synonym">Parasitic nematode</name>
    <dbReference type="NCBI Taxonomy" id="103827"/>
    <lineage>
        <taxon>Eukaryota</taxon>
        <taxon>Metazoa</taxon>
        <taxon>Ecdysozoa</taxon>
        <taxon>Nematoda</taxon>
        <taxon>Chromadorea</taxon>
        <taxon>Rhabditida</taxon>
        <taxon>Spirurina</taxon>
        <taxon>Spiruromorpha</taxon>
        <taxon>Thelazioidea</taxon>
        <taxon>Thelaziidae</taxon>
        <taxon>Thelazia</taxon>
    </lineage>
</organism>
<accession>A0A0N5D2L9</accession>
<sequence length="394" mass="45552">MNSDILMYKKCSYAICYPSQTLRLLAENVFIKGVNVRYITEVDERFGVYVRLYAMVECFGHVIKAEELIEQIREQVLPFDRTFGEHPINNTKNDMELARFLKRMLITLYRRCHRVCGEDVPNIGVIVVREKLIYCGTIGNFVFILLHQSDNPSQMETNPRTHTLLTNFNLLVSRSDLRFFLFTLESIRSLVKAIPSISLFLKSAEELAWTLHSWQIKVYSENPCNLFEAGFILVDNLQKLVAENATYIEQDVVDRLFRSIQGIANDELLLCIKKVKRILGAVKYETDLVIYMHETGCKYRRMQKIAMSEAGIVENLHSIRIEMEEVISSGHKINLEIIGIEMTMLGRQEFTRASSLRVVMLADTSSDGFQFYLCHQPKRKVESSCDKVIESLLF</sequence>
<gene>
    <name evidence="1" type="ORF">TCLT_LOCUS7123</name>
</gene>